<dbReference type="KEGG" id="osu:NT6N_05960"/>
<name>A0AAT9FHT0_9BACT</name>
<protein>
    <submittedName>
        <fullName evidence="1">Uncharacterized protein</fullName>
    </submittedName>
</protein>
<reference evidence="1" key="1">
    <citation type="submission" date="2024-07" db="EMBL/GenBank/DDBJ databases">
        <title>Complete genome sequence of Verrucomicrobiaceae bacterium NT6N.</title>
        <authorList>
            <person name="Huang C."/>
            <person name="Takami H."/>
            <person name="Hamasaki K."/>
        </authorList>
    </citation>
    <scope>NUCLEOTIDE SEQUENCE</scope>
    <source>
        <strain evidence="1">NT6N</strain>
    </source>
</reference>
<dbReference type="PROSITE" id="PS51257">
    <property type="entry name" value="PROKAR_LIPOPROTEIN"/>
    <property type="match status" value="1"/>
</dbReference>
<organism evidence="1">
    <name type="scientific">Oceaniferula spumae</name>
    <dbReference type="NCBI Taxonomy" id="2979115"/>
    <lineage>
        <taxon>Bacteria</taxon>
        <taxon>Pseudomonadati</taxon>
        <taxon>Verrucomicrobiota</taxon>
        <taxon>Verrucomicrobiia</taxon>
        <taxon>Verrucomicrobiales</taxon>
        <taxon>Verrucomicrobiaceae</taxon>
        <taxon>Oceaniferula</taxon>
    </lineage>
</organism>
<dbReference type="AlphaFoldDB" id="A0AAT9FHT0"/>
<proteinExistence type="predicted"/>
<evidence type="ECO:0000313" key="1">
    <source>
        <dbReference type="EMBL" id="BDS05556.1"/>
    </source>
</evidence>
<accession>A0AAT9FHT0</accession>
<gene>
    <name evidence="1" type="ORF">NT6N_05960</name>
</gene>
<dbReference type="EMBL" id="AP026866">
    <property type="protein sequence ID" value="BDS05556.1"/>
    <property type="molecule type" value="Genomic_DNA"/>
</dbReference>
<sequence>MKSLESTLNLAFTFGLSCQGFLDSCQGDEFSALETALRMKANVVLTDSKKLQQGG</sequence>